<proteinExistence type="predicted"/>
<feature type="transmembrane region" description="Helical" evidence="1">
    <location>
        <begin position="12"/>
        <end position="32"/>
    </location>
</feature>
<evidence type="ECO:0000313" key="4">
    <source>
        <dbReference type="Proteomes" id="UP000177383"/>
    </source>
</evidence>
<accession>A0A1F5ZRY8</accession>
<dbReference type="AlphaFoldDB" id="A0A1F5ZRY8"/>
<name>A0A1F5ZRY8_9BACT</name>
<dbReference type="EMBL" id="MFJE01000004">
    <property type="protein sequence ID" value="OGG15266.1"/>
    <property type="molecule type" value="Genomic_DNA"/>
</dbReference>
<evidence type="ECO:0000256" key="1">
    <source>
        <dbReference type="SAM" id="Phobius"/>
    </source>
</evidence>
<dbReference type="STRING" id="1798375.A2773_03675"/>
<dbReference type="InterPro" id="IPR018638">
    <property type="entry name" value="DUF2061_membrane"/>
</dbReference>
<gene>
    <name evidence="3" type="ORF">A2773_03675</name>
</gene>
<comment type="caution">
    <text evidence="3">The sequence shown here is derived from an EMBL/GenBank/DDBJ whole genome shotgun (WGS) entry which is preliminary data.</text>
</comment>
<keyword evidence="1" id="KW-1133">Transmembrane helix</keyword>
<keyword evidence="1" id="KW-0472">Membrane</keyword>
<evidence type="ECO:0000259" key="2">
    <source>
        <dbReference type="Pfam" id="PF09834"/>
    </source>
</evidence>
<keyword evidence="1" id="KW-0812">Transmembrane</keyword>
<evidence type="ECO:0000313" key="3">
    <source>
        <dbReference type="EMBL" id="OGG15266.1"/>
    </source>
</evidence>
<reference evidence="3 4" key="1">
    <citation type="journal article" date="2016" name="Nat. Commun.">
        <title>Thousands of microbial genomes shed light on interconnected biogeochemical processes in an aquifer system.</title>
        <authorList>
            <person name="Anantharaman K."/>
            <person name="Brown C.T."/>
            <person name="Hug L.A."/>
            <person name="Sharon I."/>
            <person name="Castelle C.J."/>
            <person name="Probst A.J."/>
            <person name="Thomas B.C."/>
            <person name="Singh A."/>
            <person name="Wilkins M.J."/>
            <person name="Karaoz U."/>
            <person name="Brodie E.L."/>
            <person name="Williams K.H."/>
            <person name="Hubbard S.S."/>
            <person name="Banfield J.F."/>
        </authorList>
    </citation>
    <scope>NUCLEOTIDE SEQUENCE [LARGE SCALE GENOMIC DNA]</scope>
</reference>
<sequence length="74" mass="9108">MRFYEKIERSLIKAITFRFLVLSVDFIIIYTITGRYDTTLRLVLIANIFHTLLYFLHERFWDRVHFGKTHKKKI</sequence>
<protein>
    <recommendedName>
        <fullName evidence="2">DUF2061 domain-containing protein</fullName>
    </recommendedName>
</protein>
<feature type="domain" description="DUF2061" evidence="2">
    <location>
        <begin position="11"/>
        <end position="62"/>
    </location>
</feature>
<dbReference type="Pfam" id="PF09834">
    <property type="entry name" value="DUF2061"/>
    <property type="match status" value="1"/>
</dbReference>
<feature type="transmembrane region" description="Helical" evidence="1">
    <location>
        <begin position="38"/>
        <end position="56"/>
    </location>
</feature>
<organism evidence="3 4">
    <name type="scientific">Candidatus Gottesmanbacteria bacterium RIFCSPHIGHO2_01_FULL_39_10</name>
    <dbReference type="NCBI Taxonomy" id="1798375"/>
    <lineage>
        <taxon>Bacteria</taxon>
        <taxon>Candidatus Gottesmaniibacteriota</taxon>
    </lineage>
</organism>
<dbReference type="Proteomes" id="UP000177383">
    <property type="component" value="Unassembled WGS sequence"/>
</dbReference>